<feature type="region of interest" description="Disordered" evidence="1">
    <location>
        <begin position="254"/>
        <end position="298"/>
    </location>
</feature>
<evidence type="ECO:0000313" key="2">
    <source>
        <dbReference type="EMBL" id="EJD40186.1"/>
    </source>
</evidence>
<dbReference type="Proteomes" id="UP000006514">
    <property type="component" value="Unassembled WGS sequence"/>
</dbReference>
<dbReference type="KEGG" id="adl:AURDEDRAFT_127839"/>
<feature type="compositionally biased region" description="Basic and acidic residues" evidence="1">
    <location>
        <begin position="513"/>
        <end position="522"/>
    </location>
</feature>
<feature type="region of interest" description="Disordered" evidence="1">
    <location>
        <begin position="513"/>
        <end position="560"/>
    </location>
</feature>
<name>J0WY06_AURST</name>
<evidence type="ECO:0000313" key="3">
    <source>
        <dbReference type="Proteomes" id="UP000006514"/>
    </source>
</evidence>
<reference evidence="3" key="1">
    <citation type="journal article" date="2012" name="Science">
        <title>The Paleozoic origin of enzymatic lignin decomposition reconstructed from 31 fungal genomes.</title>
        <authorList>
            <person name="Floudas D."/>
            <person name="Binder M."/>
            <person name="Riley R."/>
            <person name="Barry K."/>
            <person name="Blanchette R.A."/>
            <person name="Henrissat B."/>
            <person name="Martinez A.T."/>
            <person name="Otillar R."/>
            <person name="Spatafora J.W."/>
            <person name="Yadav J.S."/>
            <person name="Aerts A."/>
            <person name="Benoit I."/>
            <person name="Boyd A."/>
            <person name="Carlson A."/>
            <person name="Copeland A."/>
            <person name="Coutinho P.M."/>
            <person name="de Vries R.P."/>
            <person name="Ferreira P."/>
            <person name="Findley K."/>
            <person name="Foster B."/>
            <person name="Gaskell J."/>
            <person name="Glotzer D."/>
            <person name="Gorecki P."/>
            <person name="Heitman J."/>
            <person name="Hesse C."/>
            <person name="Hori C."/>
            <person name="Igarashi K."/>
            <person name="Jurgens J.A."/>
            <person name="Kallen N."/>
            <person name="Kersten P."/>
            <person name="Kohler A."/>
            <person name="Kuees U."/>
            <person name="Kumar T.K.A."/>
            <person name="Kuo A."/>
            <person name="LaButti K."/>
            <person name="Larrondo L.F."/>
            <person name="Lindquist E."/>
            <person name="Ling A."/>
            <person name="Lombard V."/>
            <person name="Lucas S."/>
            <person name="Lundell T."/>
            <person name="Martin R."/>
            <person name="McLaughlin D.J."/>
            <person name="Morgenstern I."/>
            <person name="Morin E."/>
            <person name="Murat C."/>
            <person name="Nagy L.G."/>
            <person name="Nolan M."/>
            <person name="Ohm R.A."/>
            <person name="Patyshakuliyeva A."/>
            <person name="Rokas A."/>
            <person name="Ruiz-Duenas F.J."/>
            <person name="Sabat G."/>
            <person name="Salamov A."/>
            <person name="Samejima M."/>
            <person name="Schmutz J."/>
            <person name="Slot J.C."/>
            <person name="St John F."/>
            <person name="Stenlid J."/>
            <person name="Sun H."/>
            <person name="Sun S."/>
            <person name="Syed K."/>
            <person name="Tsang A."/>
            <person name="Wiebenga A."/>
            <person name="Young D."/>
            <person name="Pisabarro A."/>
            <person name="Eastwood D.C."/>
            <person name="Martin F."/>
            <person name="Cullen D."/>
            <person name="Grigoriev I.V."/>
            <person name="Hibbett D.S."/>
        </authorList>
    </citation>
    <scope>NUCLEOTIDE SEQUENCE [LARGE SCALE GENOMIC DNA]</scope>
    <source>
        <strain evidence="3">TFB10046</strain>
    </source>
</reference>
<protein>
    <submittedName>
        <fullName evidence="2">Uncharacterized protein</fullName>
    </submittedName>
</protein>
<dbReference type="AlphaFoldDB" id="J0WY06"/>
<keyword evidence="3" id="KW-1185">Reference proteome</keyword>
<organism evidence="2 3">
    <name type="scientific">Auricularia subglabra (strain TFB-10046 / SS5)</name>
    <name type="common">White-rot fungus</name>
    <name type="synonym">Auricularia delicata (strain TFB10046)</name>
    <dbReference type="NCBI Taxonomy" id="717982"/>
    <lineage>
        <taxon>Eukaryota</taxon>
        <taxon>Fungi</taxon>
        <taxon>Dikarya</taxon>
        <taxon>Basidiomycota</taxon>
        <taxon>Agaricomycotina</taxon>
        <taxon>Agaricomycetes</taxon>
        <taxon>Auriculariales</taxon>
        <taxon>Auriculariaceae</taxon>
        <taxon>Auricularia</taxon>
    </lineage>
</organism>
<gene>
    <name evidence="2" type="ORF">AURDEDRAFT_127839</name>
</gene>
<accession>J0WY06</accession>
<sequence length="560" mass="59253">MDMDDYINWDACRSPDNTHGASSGGPATDGGAPVVDALTATTDTYQSFDPGSSALSDAVNQTTPMLPSLVLFDDARPYTIDSTWTLDATAQAGPSTTIPPPPLDASAVDTALTLSVDTSTTASSSLVAPGMPHADEQGQPNLYYHTNPIGPLADGAATLFQQAPMLTQMVPPAQDLQDGHAHAMGPFPVHAPYGWADPGSMAYQTYYASNWGMPFGWNGQPAFPASTLLDPLPGPVLLPPAPRVPMGLNVRQAPYPTAARGPTRPHAAGPVRRQRRKAPASSGSRAPVVPPDNGTAPPRHVELEWHHTYAETYLDGRSLPPTTSSALHALEPNAQAMNTTLVPHAESQLTPEGHAAPGPSSSFALPSATPAPAAPVALSPPKFDYSNGRKHCCPVCVNDPDASAQAKKPLDAKGMSLHYGRLHDGYKEAHGKVAACVFCGAFRKIVRRGCFSAHRTHKAAKQTPCSKVVKLGGATAYNEMYWHLVEKGVPIDHWQIKESPELLKALQAIDARERANTSRTRDAPVAGPSRRAQAAAVEEAGTKMDADADGADDEEGEWIE</sequence>
<dbReference type="EMBL" id="JH687805">
    <property type="protein sequence ID" value="EJD40186.1"/>
    <property type="molecule type" value="Genomic_DNA"/>
</dbReference>
<dbReference type="InParanoid" id="J0WY06"/>
<feature type="region of interest" description="Disordered" evidence="1">
    <location>
        <begin position="348"/>
        <end position="371"/>
    </location>
</feature>
<feature type="compositionally biased region" description="Acidic residues" evidence="1">
    <location>
        <begin position="547"/>
        <end position="560"/>
    </location>
</feature>
<proteinExistence type="predicted"/>
<evidence type="ECO:0000256" key="1">
    <source>
        <dbReference type="SAM" id="MobiDB-lite"/>
    </source>
</evidence>
<feature type="compositionally biased region" description="Low complexity" evidence="1">
    <location>
        <begin position="359"/>
        <end position="371"/>
    </location>
</feature>